<evidence type="ECO:0000256" key="1">
    <source>
        <dbReference type="SAM" id="SignalP"/>
    </source>
</evidence>
<proteinExistence type="predicted"/>
<accession>A0AAV1IYJ5</accession>
<dbReference type="EMBL" id="CAVLEF010000002">
    <property type="protein sequence ID" value="CAK1541218.1"/>
    <property type="molecule type" value="Genomic_DNA"/>
</dbReference>
<gene>
    <name evidence="2" type="ORF">LNINA_LOCUS1222</name>
</gene>
<protein>
    <submittedName>
        <fullName evidence="2">Uncharacterized protein</fullName>
    </submittedName>
</protein>
<dbReference type="Proteomes" id="UP001497472">
    <property type="component" value="Unassembled WGS sequence"/>
</dbReference>
<reference evidence="2 3" key="1">
    <citation type="submission" date="2023-11" db="EMBL/GenBank/DDBJ databases">
        <authorList>
            <person name="Okamura Y."/>
        </authorList>
    </citation>
    <scope>NUCLEOTIDE SEQUENCE [LARGE SCALE GENOMIC DNA]</scope>
</reference>
<keyword evidence="3" id="KW-1185">Reference proteome</keyword>
<organism evidence="2 3">
    <name type="scientific">Leptosia nina</name>
    <dbReference type="NCBI Taxonomy" id="320188"/>
    <lineage>
        <taxon>Eukaryota</taxon>
        <taxon>Metazoa</taxon>
        <taxon>Ecdysozoa</taxon>
        <taxon>Arthropoda</taxon>
        <taxon>Hexapoda</taxon>
        <taxon>Insecta</taxon>
        <taxon>Pterygota</taxon>
        <taxon>Neoptera</taxon>
        <taxon>Endopterygota</taxon>
        <taxon>Lepidoptera</taxon>
        <taxon>Glossata</taxon>
        <taxon>Ditrysia</taxon>
        <taxon>Papilionoidea</taxon>
        <taxon>Pieridae</taxon>
        <taxon>Pierinae</taxon>
        <taxon>Leptosia</taxon>
    </lineage>
</organism>
<feature type="signal peptide" evidence="1">
    <location>
        <begin position="1"/>
        <end position="20"/>
    </location>
</feature>
<name>A0AAV1IYJ5_9NEOP</name>
<sequence length="295" mass="33918">MFASTLLGLLLLSFLAIVKAQSITDSGWRPISSEKVFTSRSSIKTPVNRNFEDARHPTEFTDGENIKFTNAREMYYRNIYPPGSHFNEKELDRDPDGNIDENKVINENEDKLSFNRKAKTIPSQFVNNEVIKTSDIKQNDDVKTNNEYKVNEENTDVTGEQSNIIVNENYQTHERNPTKDFLKILSNYNIRSSDKLPNYSLSLRQNSRHSPSKDFIYINVPIKLPLSYNSPNHLLVDPLIAVLLSNYGYYLPGYYGVNGKYQNLYGYSAANNIHNNKPFGSYKIFSDTDSYNVNY</sequence>
<keyword evidence="1" id="KW-0732">Signal</keyword>
<evidence type="ECO:0000313" key="2">
    <source>
        <dbReference type="EMBL" id="CAK1541218.1"/>
    </source>
</evidence>
<feature type="chain" id="PRO_5043483074" evidence="1">
    <location>
        <begin position="21"/>
        <end position="295"/>
    </location>
</feature>
<dbReference type="AlphaFoldDB" id="A0AAV1IYJ5"/>
<evidence type="ECO:0000313" key="3">
    <source>
        <dbReference type="Proteomes" id="UP001497472"/>
    </source>
</evidence>
<comment type="caution">
    <text evidence="2">The sequence shown here is derived from an EMBL/GenBank/DDBJ whole genome shotgun (WGS) entry which is preliminary data.</text>
</comment>